<dbReference type="SUPFAM" id="SSF49329">
    <property type="entry name" value="Cu,Zn superoxide dismutase-like"/>
    <property type="match status" value="1"/>
</dbReference>
<comment type="cofactor">
    <cofactor evidence="2">
        <name>Zn(2+)</name>
        <dbReference type="ChEBI" id="CHEBI:29105"/>
    </cofactor>
    <text evidence="2">Binds 1 zinc ion per subunit.</text>
</comment>
<evidence type="ECO:0000256" key="2">
    <source>
        <dbReference type="RuleBase" id="RU000393"/>
    </source>
</evidence>
<accession>A0A501WSF2</accession>
<dbReference type="InterPro" id="IPR036423">
    <property type="entry name" value="SOD-like_Cu/Zn_dom_sf"/>
</dbReference>
<dbReference type="AlphaFoldDB" id="A0A501WSF2"/>
<dbReference type="InterPro" id="IPR024134">
    <property type="entry name" value="SOD_Cu/Zn_/chaperone"/>
</dbReference>
<feature type="chain" id="PRO_5021470968" description="Superoxide dismutase [Cu-Zn]" evidence="3">
    <location>
        <begin position="16"/>
        <end position="164"/>
    </location>
</feature>
<organism evidence="5 6">
    <name type="scientific">Amaricoccus solimangrovi</name>
    <dbReference type="NCBI Taxonomy" id="2589815"/>
    <lineage>
        <taxon>Bacteria</taxon>
        <taxon>Pseudomonadati</taxon>
        <taxon>Pseudomonadota</taxon>
        <taxon>Alphaproteobacteria</taxon>
        <taxon>Rhodobacterales</taxon>
        <taxon>Paracoccaceae</taxon>
        <taxon>Amaricoccus</taxon>
    </lineage>
</organism>
<keyword evidence="2" id="KW-0479">Metal-binding</keyword>
<keyword evidence="2" id="KW-0186">Copper</keyword>
<evidence type="ECO:0000256" key="3">
    <source>
        <dbReference type="SAM" id="SignalP"/>
    </source>
</evidence>
<comment type="function">
    <text evidence="2">Destroys radicals which are normally produced within the cells and which are toxic to biological systems.</text>
</comment>
<feature type="signal peptide" evidence="3">
    <location>
        <begin position="1"/>
        <end position="15"/>
    </location>
</feature>
<protein>
    <recommendedName>
        <fullName evidence="2">Superoxide dismutase [Cu-Zn]</fullName>
        <ecNumber evidence="2">1.15.1.1</ecNumber>
    </recommendedName>
</protein>
<evidence type="ECO:0000313" key="5">
    <source>
        <dbReference type="EMBL" id="TPE51772.1"/>
    </source>
</evidence>
<evidence type="ECO:0000259" key="4">
    <source>
        <dbReference type="Pfam" id="PF00080"/>
    </source>
</evidence>
<dbReference type="InterPro" id="IPR001424">
    <property type="entry name" value="SOD_Cu_Zn_dom"/>
</dbReference>
<comment type="catalytic activity">
    <reaction evidence="2">
        <text>2 superoxide + 2 H(+) = H2O2 + O2</text>
        <dbReference type="Rhea" id="RHEA:20696"/>
        <dbReference type="ChEBI" id="CHEBI:15378"/>
        <dbReference type="ChEBI" id="CHEBI:15379"/>
        <dbReference type="ChEBI" id="CHEBI:16240"/>
        <dbReference type="ChEBI" id="CHEBI:18421"/>
        <dbReference type="EC" id="1.15.1.1"/>
    </reaction>
</comment>
<dbReference type="GO" id="GO:0005507">
    <property type="term" value="F:copper ion binding"/>
    <property type="evidence" value="ECO:0007669"/>
    <property type="project" value="InterPro"/>
</dbReference>
<feature type="domain" description="Superoxide dismutase copper/zinc binding" evidence="4">
    <location>
        <begin position="35"/>
        <end position="163"/>
    </location>
</feature>
<proteinExistence type="inferred from homology"/>
<comment type="similarity">
    <text evidence="1 2">Belongs to the Cu-Zn superoxide dismutase family.</text>
</comment>
<evidence type="ECO:0000313" key="6">
    <source>
        <dbReference type="Proteomes" id="UP000319255"/>
    </source>
</evidence>
<dbReference type="GO" id="GO:0004784">
    <property type="term" value="F:superoxide dismutase activity"/>
    <property type="evidence" value="ECO:0007669"/>
    <property type="project" value="UniProtKB-EC"/>
</dbReference>
<keyword evidence="6" id="KW-1185">Reference proteome</keyword>
<dbReference type="InterPro" id="IPR018152">
    <property type="entry name" value="SOD_Cu/Zn_BS"/>
</dbReference>
<evidence type="ECO:0000256" key="1">
    <source>
        <dbReference type="ARBA" id="ARBA00010457"/>
    </source>
</evidence>
<dbReference type="PANTHER" id="PTHR10003">
    <property type="entry name" value="SUPEROXIDE DISMUTASE CU-ZN -RELATED"/>
    <property type="match status" value="1"/>
</dbReference>
<comment type="cofactor">
    <cofactor evidence="2">
        <name>Cu cation</name>
        <dbReference type="ChEBI" id="CHEBI:23378"/>
    </cofactor>
    <text evidence="2">Binds 1 copper ion per subunit.</text>
</comment>
<dbReference type="Proteomes" id="UP000319255">
    <property type="component" value="Unassembled WGS sequence"/>
</dbReference>
<reference evidence="5 6" key="1">
    <citation type="submission" date="2019-06" db="EMBL/GenBank/DDBJ databases">
        <title>A novel bacterium of genus Amaricoccus, isolated from marine sediment.</title>
        <authorList>
            <person name="Huang H."/>
            <person name="Mo K."/>
            <person name="Hu Y."/>
        </authorList>
    </citation>
    <scope>NUCLEOTIDE SEQUENCE [LARGE SCALE GENOMIC DNA]</scope>
    <source>
        <strain evidence="5 6">HB172011</strain>
    </source>
</reference>
<comment type="caution">
    <text evidence="5">The sequence shown here is derived from an EMBL/GenBank/DDBJ whole genome shotgun (WGS) entry which is preliminary data.</text>
</comment>
<dbReference type="OrthoDB" id="5431326at2"/>
<dbReference type="Gene3D" id="2.60.40.200">
    <property type="entry name" value="Superoxide dismutase, copper/zinc binding domain"/>
    <property type="match status" value="1"/>
</dbReference>
<dbReference type="CDD" id="cd00305">
    <property type="entry name" value="Cu-Zn_Superoxide_Dismutase"/>
    <property type="match status" value="1"/>
</dbReference>
<gene>
    <name evidence="5" type="ORF">FJM51_08035</name>
</gene>
<name>A0A501WSF2_9RHOB</name>
<dbReference type="EMBL" id="VFRP01000006">
    <property type="protein sequence ID" value="TPE51772.1"/>
    <property type="molecule type" value="Genomic_DNA"/>
</dbReference>
<dbReference type="EC" id="1.15.1.1" evidence="2"/>
<dbReference type="PROSITE" id="PS00332">
    <property type="entry name" value="SOD_CU_ZN_2"/>
    <property type="match status" value="1"/>
</dbReference>
<dbReference type="Pfam" id="PF00080">
    <property type="entry name" value="Sod_Cu"/>
    <property type="match status" value="1"/>
</dbReference>
<keyword evidence="2" id="KW-0560">Oxidoreductase</keyword>
<keyword evidence="3" id="KW-0732">Signal</keyword>
<sequence>MITAAGLIVAGSALAQGDAATTTVDFTNLQGESIGTAKLTGTRAGLLIGLDLRGLPPGWHGFHVHETGECDAEGGFKSAGGHYAVSDTEHGFLSEHGPHSGDMPNQYVGEDGTLRAQVLDTYVFLGGDTGNASGKALIIHAGADDYESQPSGDAGDRLACGVIE</sequence>
<keyword evidence="2" id="KW-0862">Zinc</keyword>